<dbReference type="Proteomes" id="UP001642464">
    <property type="component" value="Unassembled WGS sequence"/>
</dbReference>
<evidence type="ECO:0000313" key="1">
    <source>
        <dbReference type="EMBL" id="CAK9048968.1"/>
    </source>
</evidence>
<protein>
    <submittedName>
        <fullName evidence="1">CSD domain-containing protein</fullName>
    </submittedName>
</protein>
<dbReference type="EMBL" id="CAXAMM010020924">
    <property type="protein sequence ID" value="CAK9048968.1"/>
    <property type="molecule type" value="Genomic_DNA"/>
</dbReference>
<organism evidence="1 2">
    <name type="scientific">Durusdinium trenchii</name>
    <dbReference type="NCBI Taxonomy" id="1381693"/>
    <lineage>
        <taxon>Eukaryota</taxon>
        <taxon>Sar</taxon>
        <taxon>Alveolata</taxon>
        <taxon>Dinophyceae</taxon>
        <taxon>Suessiales</taxon>
        <taxon>Symbiodiniaceae</taxon>
        <taxon>Durusdinium</taxon>
    </lineage>
</organism>
<evidence type="ECO:0000313" key="2">
    <source>
        <dbReference type="Proteomes" id="UP001642464"/>
    </source>
</evidence>
<feature type="non-terminal residue" evidence="1">
    <location>
        <position position="1"/>
    </location>
</feature>
<gene>
    <name evidence="1" type="ORF">SCF082_LOCUS27202</name>
</gene>
<name>A0ABP0MCT2_9DINO</name>
<accession>A0ABP0MCT2</accession>
<reference evidence="1 2" key="1">
    <citation type="submission" date="2024-02" db="EMBL/GenBank/DDBJ databases">
        <authorList>
            <person name="Chen Y."/>
            <person name="Shah S."/>
            <person name="Dougan E. K."/>
            <person name="Thang M."/>
            <person name="Chan C."/>
        </authorList>
    </citation>
    <scope>NUCLEOTIDE SEQUENCE [LARGE SCALE GENOMIC DNA]</scope>
</reference>
<sequence>RRACAPWTGRSHPWPTTEVTLRSLGVPVERRVERVEWVEWVERAQRVEWVQGPVGPVGSVGSAPLDSEAVEDVLLSD</sequence>
<comment type="caution">
    <text evidence="1">The sequence shown here is derived from an EMBL/GenBank/DDBJ whole genome shotgun (WGS) entry which is preliminary data.</text>
</comment>
<proteinExistence type="predicted"/>
<keyword evidence="2" id="KW-1185">Reference proteome</keyword>